<dbReference type="SUPFAM" id="SSF56219">
    <property type="entry name" value="DNase I-like"/>
    <property type="match status" value="1"/>
</dbReference>
<protein>
    <submittedName>
        <fullName evidence="1">Jg2166 protein</fullName>
    </submittedName>
</protein>
<accession>A0A8S4R575</accession>
<name>A0A8S4R575_9NEOP</name>
<sequence>MGDFNAKIGKAKPGESLIIHKYGYGTRNKRGEALIDFAHEKNLPILNTFFKKKEKRKWTWRSPDGSTKNEIDFILSNLKNSISNIEIIDLLFSSDHRLVRATVRLQIPKKSRKNYNNKPKSLLVREDEITRYLDHLNTYTKTLTESQENSVQVFYDKIIHTINTSQQYAHIPSKQLKNEIIQERTMVLLKRKYELQKTKPKTRAMKNELSALYKLTSKYLKCDYDEHRSKTIEKHLERTGSMKKAYKELRTYKNWITSLQDSTNMVRNRLDILKIATAFYKDLFSEKDVNDDMDPSTIQYIEPCTKASPPFDNLEVLKAIKRLKNDKSPDGHCPKTMDRIYNHTTL</sequence>
<dbReference type="AlphaFoldDB" id="A0A8S4R575"/>
<dbReference type="OrthoDB" id="7275022at2759"/>
<evidence type="ECO:0000313" key="1">
    <source>
        <dbReference type="EMBL" id="CAH2228413.1"/>
    </source>
</evidence>
<reference evidence="1" key="1">
    <citation type="submission" date="2022-03" db="EMBL/GenBank/DDBJ databases">
        <authorList>
            <person name="Lindestad O."/>
        </authorList>
    </citation>
    <scope>NUCLEOTIDE SEQUENCE</scope>
</reference>
<dbReference type="EMBL" id="CAKXAJ010024172">
    <property type="protein sequence ID" value="CAH2228413.1"/>
    <property type="molecule type" value="Genomic_DNA"/>
</dbReference>
<gene>
    <name evidence="1" type="primary">jg2166</name>
    <name evidence="1" type="ORF">PAEG_LOCUS8348</name>
</gene>
<keyword evidence="2" id="KW-1185">Reference proteome</keyword>
<dbReference type="InterPro" id="IPR036691">
    <property type="entry name" value="Endo/exonu/phosph_ase_sf"/>
</dbReference>
<evidence type="ECO:0000313" key="2">
    <source>
        <dbReference type="Proteomes" id="UP000838756"/>
    </source>
</evidence>
<comment type="caution">
    <text evidence="1">The sequence shown here is derived from an EMBL/GenBank/DDBJ whole genome shotgun (WGS) entry which is preliminary data.</text>
</comment>
<organism evidence="1 2">
    <name type="scientific">Pararge aegeria aegeria</name>
    <dbReference type="NCBI Taxonomy" id="348720"/>
    <lineage>
        <taxon>Eukaryota</taxon>
        <taxon>Metazoa</taxon>
        <taxon>Ecdysozoa</taxon>
        <taxon>Arthropoda</taxon>
        <taxon>Hexapoda</taxon>
        <taxon>Insecta</taxon>
        <taxon>Pterygota</taxon>
        <taxon>Neoptera</taxon>
        <taxon>Endopterygota</taxon>
        <taxon>Lepidoptera</taxon>
        <taxon>Glossata</taxon>
        <taxon>Ditrysia</taxon>
        <taxon>Papilionoidea</taxon>
        <taxon>Nymphalidae</taxon>
        <taxon>Satyrinae</taxon>
        <taxon>Satyrini</taxon>
        <taxon>Parargina</taxon>
        <taxon>Pararge</taxon>
    </lineage>
</organism>
<dbReference type="Proteomes" id="UP000838756">
    <property type="component" value="Unassembled WGS sequence"/>
</dbReference>
<dbReference type="Gene3D" id="3.60.10.10">
    <property type="entry name" value="Endonuclease/exonuclease/phosphatase"/>
    <property type="match status" value="1"/>
</dbReference>
<proteinExistence type="predicted"/>